<name>A0ABU5QC69_9BACT</name>
<keyword evidence="1" id="KW-0812">Transmembrane</keyword>
<feature type="transmembrane region" description="Helical" evidence="1">
    <location>
        <begin position="50"/>
        <end position="67"/>
    </location>
</feature>
<dbReference type="InterPro" id="IPR004891">
    <property type="entry name" value="Mercury-R_MerC"/>
</dbReference>
<feature type="transmembrane region" description="Helical" evidence="1">
    <location>
        <begin position="74"/>
        <end position="92"/>
    </location>
</feature>
<gene>
    <name evidence="2" type="ORF">VB248_13890</name>
</gene>
<feature type="transmembrane region" description="Helical" evidence="1">
    <location>
        <begin position="98"/>
        <end position="118"/>
    </location>
</feature>
<dbReference type="EMBL" id="JAYFUM010000016">
    <property type="protein sequence ID" value="MEA5140237.1"/>
    <property type="molecule type" value="Genomic_DNA"/>
</dbReference>
<keyword evidence="1" id="KW-0472">Membrane</keyword>
<reference evidence="2 3" key="1">
    <citation type="submission" date="2023-12" db="EMBL/GenBank/DDBJ databases">
        <title>Novel species of the genus Arcicella isolated from rivers.</title>
        <authorList>
            <person name="Lu H."/>
        </authorList>
    </citation>
    <scope>NUCLEOTIDE SEQUENCE [LARGE SCALE GENOMIC DNA]</scope>
    <source>
        <strain evidence="2 3">KCTC 23307</strain>
    </source>
</reference>
<dbReference type="RefSeq" id="WP_323297391.1">
    <property type="nucleotide sequence ID" value="NZ_JAYFUM010000016.1"/>
</dbReference>
<proteinExistence type="predicted"/>
<evidence type="ECO:0000313" key="3">
    <source>
        <dbReference type="Proteomes" id="UP001302949"/>
    </source>
</evidence>
<feature type="transmembrane region" description="Helical" evidence="1">
    <location>
        <begin position="7"/>
        <end position="30"/>
    </location>
</feature>
<keyword evidence="1" id="KW-1133">Transmembrane helix</keyword>
<sequence length="126" mass="14423">MKKVKYYYDYLGIASSGICLVHCLATPILMLVQAFYKTDLSVSDQEGLRYLDYLFVAICFVAVYYTTQDVISSPISTAFWLFFGAFAISILFEDDFKYLNLVGYFSSVALIITHLINIRNCKKCQK</sequence>
<evidence type="ECO:0000256" key="1">
    <source>
        <dbReference type="SAM" id="Phobius"/>
    </source>
</evidence>
<comment type="caution">
    <text evidence="2">The sequence shown here is derived from an EMBL/GenBank/DDBJ whole genome shotgun (WGS) entry which is preliminary data.</text>
</comment>
<organism evidence="2 3">
    <name type="scientific">Arcicella rigui</name>
    <dbReference type="NCBI Taxonomy" id="797020"/>
    <lineage>
        <taxon>Bacteria</taxon>
        <taxon>Pseudomonadati</taxon>
        <taxon>Bacteroidota</taxon>
        <taxon>Cytophagia</taxon>
        <taxon>Cytophagales</taxon>
        <taxon>Flectobacillaceae</taxon>
        <taxon>Arcicella</taxon>
    </lineage>
</organism>
<evidence type="ECO:0000313" key="2">
    <source>
        <dbReference type="EMBL" id="MEA5140237.1"/>
    </source>
</evidence>
<dbReference type="Proteomes" id="UP001302949">
    <property type="component" value="Unassembled WGS sequence"/>
</dbReference>
<accession>A0ABU5QC69</accession>
<protein>
    <submittedName>
        <fullName evidence="2">MerC domain-containing protein</fullName>
    </submittedName>
</protein>
<dbReference type="Pfam" id="PF03203">
    <property type="entry name" value="MerC"/>
    <property type="match status" value="1"/>
</dbReference>
<keyword evidence="3" id="KW-1185">Reference proteome</keyword>